<keyword evidence="2" id="KW-0560">Oxidoreductase</keyword>
<comment type="caution">
    <text evidence="5">The sequence shown here is derived from an EMBL/GenBank/DDBJ whole genome shotgun (WGS) entry which is preliminary data.</text>
</comment>
<dbReference type="SUPFAM" id="SSF50475">
    <property type="entry name" value="FMN-binding split barrel"/>
    <property type="match status" value="1"/>
</dbReference>
<comment type="similarity">
    <text evidence="1">Belongs to the non-flavoprotein flavin reductase family.</text>
</comment>
<reference evidence="5 6" key="1">
    <citation type="submission" date="2020-03" db="EMBL/GenBank/DDBJ databases">
        <title>WGS of actinomycetes isolated from Thailand.</title>
        <authorList>
            <person name="Thawai C."/>
        </authorList>
    </citation>
    <scope>NUCLEOTIDE SEQUENCE [LARGE SCALE GENOMIC DNA]</scope>
    <source>
        <strain evidence="5 6">PRB2-1</strain>
    </source>
</reference>
<feature type="compositionally biased region" description="Pro residues" evidence="3">
    <location>
        <begin position="216"/>
        <end position="225"/>
    </location>
</feature>
<name>A0ABX0ZZ32_9ACTN</name>
<protein>
    <submittedName>
        <fullName evidence="5">Flavin reductase family protein</fullName>
    </submittedName>
</protein>
<organism evidence="5 6">
    <name type="scientific">Actinacidiphila epipremni</name>
    <dbReference type="NCBI Taxonomy" id="2053013"/>
    <lineage>
        <taxon>Bacteria</taxon>
        <taxon>Bacillati</taxon>
        <taxon>Actinomycetota</taxon>
        <taxon>Actinomycetes</taxon>
        <taxon>Kitasatosporales</taxon>
        <taxon>Streptomycetaceae</taxon>
        <taxon>Actinacidiphila</taxon>
    </lineage>
</organism>
<evidence type="ECO:0000313" key="5">
    <source>
        <dbReference type="EMBL" id="NJP47982.1"/>
    </source>
</evidence>
<evidence type="ECO:0000256" key="2">
    <source>
        <dbReference type="ARBA" id="ARBA00023002"/>
    </source>
</evidence>
<dbReference type="InterPro" id="IPR050268">
    <property type="entry name" value="NADH-dep_flavin_reductase"/>
</dbReference>
<dbReference type="InterPro" id="IPR002563">
    <property type="entry name" value="Flavin_Rdtase-like_dom"/>
</dbReference>
<feature type="region of interest" description="Disordered" evidence="3">
    <location>
        <begin position="1"/>
        <end position="49"/>
    </location>
</feature>
<feature type="region of interest" description="Disordered" evidence="3">
    <location>
        <begin position="201"/>
        <end position="225"/>
    </location>
</feature>
<evidence type="ECO:0000256" key="1">
    <source>
        <dbReference type="ARBA" id="ARBA00008898"/>
    </source>
</evidence>
<dbReference type="EMBL" id="JAATEJ010000037">
    <property type="protein sequence ID" value="NJP47982.1"/>
    <property type="molecule type" value="Genomic_DNA"/>
</dbReference>
<gene>
    <name evidence="5" type="ORF">HCN08_31935</name>
</gene>
<feature type="compositionally biased region" description="Basic and acidic residues" evidence="3">
    <location>
        <begin position="34"/>
        <end position="49"/>
    </location>
</feature>
<dbReference type="PANTHER" id="PTHR30466:SF11">
    <property type="entry name" value="FLAVIN-DEPENDENT MONOOXYGENASE, REDUCTASE SUBUNIT HSAB"/>
    <property type="match status" value="1"/>
</dbReference>
<evidence type="ECO:0000313" key="6">
    <source>
        <dbReference type="Proteomes" id="UP000734511"/>
    </source>
</evidence>
<dbReference type="Gene3D" id="2.30.110.10">
    <property type="entry name" value="Electron Transport, Fmn-binding Protein, Chain A"/>
    <property type="match status" value="1"/>
</dbReference>
<feature type="domain" description="Flavin reductase like" evidence="4">
    <location>
        <begin position="59"/>
        <end position="202"/>
    </location>
</feature>
<accession>A0ABX0ZZ32</accession>
<sequence>MVPGGHARTGEQPGIRPEVRADEPGVPGQPGIRPEPRTRAQPRAAEHEDVSAARLRRVFGAFPTGVTVIAALVDGTPVGLTANSFTAVSLDPPLLSVCVAHTSTTWPLLADRARLGVTVLGAEQESAGSQLASRRDDRFAGLDWYETAGGAVLLDGAGAWFETSIEQQIRAGDHDIVLLRIRALDADHAVPPLVFHGSRFRRLEPPAADNGHRPAPRPTPTQEPS</sequence>
<proteinExistence type="inferred from homology"/>
<evidence type="ECO:0000256" key="3">
    <source>
        <dbReference type="SAM" id="MobiDB-lite"/>
    </source>
</evidence>
<dbReference type="SMART" id="SM00903">
    <property type="entry name" value="Flavin_Reduct"/>
    <property type="match status" value="1"/>
</dbReference>
<dbReference type="Proteomes" id="UP000734511">
    <property type="component" value="Unassembled WGS sequence"/>
</dbReference>
<dbReference type="InterPro" id="IPR012349">
    <property type="entry name" value="Split_barrel_FMN-bd"/>
</dbReference>
<keyword evidence="6" id="KW-1185">Reference proteome</keyword>
<dbReference type="Pfam" id="PF01613">
    <property type="entry name" value="Flavin_Reduct"/>
    <property type="match status" value="1"/>
</dbReference>
<dbReference type="PANTHER" id="PTHR30466">
    <property type="entry name" value="FLAVIN REDUCTASE"/>
    <property type="match status" value="1"/>
</dbReference>
<evidence type="ECO:0000259" key="4">
    <source>
        <dbReference type="SMART" id="SM00903"/>
    </source>
</evidence>